<dbReference type="PANTHER" id="PTHR43464:SF19">
    <property type="entry name" value="UBIQUINONE BIOSYNTHESIS O-METHYLTRANSFERASE, MITOCHONDRIAL"/>
    <property type="match status" value="1"/>
</dbReference>
<dbReference type="RefSeq" id="WP_386803002.1">
    <property type="nucleotide sequence ID" value="NZ_JBHTMU010000014.1"/>
</dbReference>
<keyword evidence="1 5" id="KW-0489">Methyltransferase</keyword>
<name>A0ABW3ZIE9_9RHOB</name>
<evidence type="ECO:0000313" key="6">
    <source>
        <dbReference type="Proteomes" id="UP001597135"/>
    </source>
</evidence>
<proteinExistence type="predicted"/>
<dbReference type="GO" id="GO:0032259">
    <property type="term" value="P:methylation"/>
    <property type="evidence" value="ECO:0007669"/>
    <property type="project" value="UniProtKB-KW"/>
</dbReference>
<evidence type="ECO:0000256" key="3">
    <source>
        <dbReference type="ARBA" id="ARBA00022691"/>
    </source>
</evidence>
<dbReference type="Gene3D" id="3.40.50.150">
    <property type="entry name" value="Vaccinia Virus protein VP39"/>
    <property type="match status" value="1"/>
</dbReference>
<reference evidence="6" key="1">
    <citation type="journal article" date="2019" name="Int. J. Syst. Evol. Microbiol.">
        <title>The Global Catalogue of Microorganisms (GCM) 10K type strain sequencing project: providing services to taxonomists for standard genome sequencing and annotation.</title>
        <authorList>
            <consortium name="The Broad Institute Genomics Platform"/>
            <consortium name="The Broad Institute Genome Sequencing Center for Infectious Disease"/>
            <person name="Wu L."/>
            <person name="Ma J."/>
        </authorList>
    </citation>
    <scope>NUCLEOTIDE SEQUENCE [LARGE SCALE GENOMIC DNA]</scope>
    <source>
        <strain evidence="6">CCUG 62953</strain>
    </source>
</reference>
<dbReference type="CDD" id="cd02440">
    <property type="entry name" value="AdoMet_MTases"/>
    <property type="match status" value="1"/>
</dbReference>
<dbReference type="GO" id="GO:0008168">
    <property type="term" value="F:methyltransferase activity"/>
    <property type="evidence" value="ECO:0007669"/>
    <property type="project" value="UniProtKB-KW"/>
</dbReference>
<keyword evidence="6" id="KW-1185">Reference proteome</keyword>
<dbReference type="EMBL" id="JBHTMU010000014">
    <property type="protein sequence ID" value="MFD1342698.1"/>
    <property type="molecule type" value="Genomic_DNA"/>
</dbReference>
<sequence length="200" mass="22042">MSRPGDILDTYERQAAEFDSQRSQVLFEKSWLDRFLERLPDAPRVLDVGCGSGRPIAAYLAAQGARVTGLDGAEAMIALARAHAPEGDWRHGDMREFDLGERFHGVLSWNAFFHLDRPDQSRAVAAMTRHLLPGGVLLLTVGPRRGEATGRVGGEPVYHASHSPAGYRRMLARHGLRITAFHAEDPECDRHSILLASAPL</sequence>
<dbReference type="Proteomes" id="UP001597135">
    <property type="component" value="Unassembled WGS sequence"/>
</dbReference>
<evidence type="ECO:0000256" key="2">
    <source>
        <dbReference type="ARBA" id="ARBA00022679"/>
    </source>
</evidence>
<dbReference type="InterPro" id="IPR041698">
    <property type="entry name" value="Methyltransf_25"/>
</dbReference>
<accession>A0ABW3ZIE9</accession>
<comment type="caution">
    <text evidence="5">The sequence shown here is derived from an EMBL/GenBank/DDBJ whole genome shotgun (WGS) entry which is preliminary data.</text>
</comment>
<organism evidence="5 6">
    <name type="scientific">Litorisediminicola beolgyonensis</name>
    <dbReference type="NCBI Taxonomy" id="1173614"/>
    <lineage>
        <taxon>Bacteria</taxon>
        <taxon>Pseudomonadati</taxon>
        <taxon>Pseudomonadota</taxon>
        <taxon>Alphaproteobacteria</taxon>
        <taxon>Rhodobacterales</taxon>
        <taxon>Paracoccaceae</taxon>
        <taxon>Litorisediminicola</taxon>
    </lineage>
</organism>
<evidence type="ECO:0000256" key="1">
    <source>
        <dbReference type="ARBA" id="ARBA00022603"/>
    </source>
</evidence>
<evidence type="ECO:0000313" key="5">
    <source>
        <dbReference type="EMBL" id="MFD1342698.1"/>
    </source>
</evidence>
<feature type="domain" description="Methyltransferase" evidence="4">
    <location>
        <begin position="45"/>
        <end position="135"/>
    </location>
</feature>
<gene>
    <name evidence="5" type="ORF">ACFQ4E_09735</name>
</gene>
<dbReference type="Pfam" id="PF13649">
    <property type="entry name" value="Methyltransf_25"/>
    <property type="match status" value="1"/>
</dbReference>
<keyword evidence="3" id="KW-0949">S-adenosyl-L-methionine</keyword>
<protein>
    <submittedName>
        <fullName evidence="5">Class I SAM-dependent methyltransferase</fullName>
    </submittedName>
</protein>
<dbReference type="PANTHER" id="PTHR43464">
    <property type="entry name" value="METHYLTRANSFERASE"/>
    <property type="match status" value="1"/>
</dbReference>
<evidence type="ECO:0000259" key="4">
    <source>
        <dbReference type="Pfam" id="PF13649"/>
    </source>
</evidence>
<dbReference type="SUPFAM" id="SSF53335">
    <property type="entry name" value="S-adenosyl-L-methionine-dependent methyltransferases"/>
    <property type="match status" value="1"/>
</dbReference>
<dbReference type="InterPro" id="IPR029063">
    <property type="entry name" value="SAM-dependent_MTases_sf"/>
</dbReference>
<keyword evidence="2" id="KW-0808">Transferase</keyword>